<dbReference type="Proteomes" id="UP000006330">
    <property type="component" value="Unassembled WGS sequence"/>
</dbReference>
<dbReference type="PANTHER" id="PTHR33175">
    <property type="entry name" value="DNA-BINDING PROTEIN HU"/>
    <property type="match status" value="1"/>
</dbReference>
<dbReference type="RefSeq" id="WP_007656288.1">
    <property type="nucleotide sequence ID" value="NZ_JH976474.1"/>
</dbReference>
<dbReference type="EMBL" id="AGZO01000024">
    <property type="protein sequence ID" value="EKN11792.1"/>
    <property type="molecule type" value="Genomic_DNA"/>
</dbReference>
<dbReference type="SUPFAM" id="SSF47729">
    <property type="entry name" value="IHF-like DNA-binding proteins"/>
    <property type="match status" value="1"/>
</dbReference>
<dbReference type="HOGENOM" id="CLU_105066_3_3_10"/>
<dbReference type="GO" id="GO:0030527">
    <property type="term" value="F:structural constituent of chromatin"/>
    <property type="evidence" value="ECO:0007669"/>
    <property type="project" value="InterPro"/>
</dbReference>
<proteinExistence type="inferred from homology"/>
<evidence type="ECO:0000256" key="2">
    <source>
        <dbReference type="ARBA" id="ARBA00023067"/>
    </source>
</evidence>
<evidence type="ECO:0000313" key="5">
    <source>
        <dbReference type="EMBL" id="EKN11792.1"/>
    </source>
</evidence>
<dbReference type="PRINTS" id="PR01727">
    <property type="entry name" value="DNABINDINGHU"/>
</dbReference>
<sequence length="94" mass="10660">MNKADFISKLAVEMNISQQQQSREFMKAFQVVLTEAMKQDSPVMLQGFGTFIPWLQKERIGRNPLTGISCAIPARTSVKFKPGKFLLRDLNPSK</sequence>
<dbReference type="SMART" id="SM00411">
    <property type="entry name" value="BHL"/>
    <property type="match status" value="1"/>
</dbReference>
<evidence type="ECO:0000256" key="3">
    <source>
        <dbReference type="ARBA" id="ARBA00023125"/>
    </source>
</evidence>
<dbReference type="InterPro" id="IPR010992">
    <property type="entry name" value="IHF-like_DNA-bd_dom_sf"/>
</dbReference>
<organism evidence="5 6">
    <name type="scientific">Parabacteroides goldsteinii CL02T12C30</name>
    <dbReference type="NCBI Taxonomy" id="999418"/>
    <lineage>
        <taxon>Bacteria</taxon>
        <taxon>Pseudomonadati</taxon>
        <taxon>Bacteroidota</taxon>
        <taxon>Bacteroidia</taxon>
        <taxon>Bacteroidales</taxon>
        <taxon>Tannerellaceae</taxon>
        <taxon>Parabacteroides</taxon>
    </lineage>
</organism>
<gene>
    <name evidence="5" type="ORF">HMPREF1076_03504</name>
</gene>
<dbReference type="GO" id="GO:0003677">
    <property type="term" value="F:DNA binding"/>
    <property type="evidence" value="ECO:0007669"/>
    <property type="project" value="UniProtKB-KW"/>
</dbReference>
<dbReference type="OrthoDB" id="9804203at2"/>
<dbReference type="Gene3D" id="4.10.520.10">
    <property type="entry name" value="IHF-like DNA-binding proteins"/>
    <property type="match status" value="1"/>
</dbReference>
<dbReference type="CDD" id="cd13832">
    <property type="entry name" value="IHF"/>
    <property type="match status" value="1"/>
</dbReference>
<evidence type="ECO:0008006" key="7">
    <source>
        <dbReference type="Google" id="ProtNLM"/>
    </source>
</evidence>
<dbReference type="AlphaFoldDB" id="K5YE67"/>
<dbReference type="PROSITE" id="PS00045">
    <property type="entry name" value="HISTONE_LIKE"/>
    <property type="match status" value="1"/>
</dbReference>
<dbReference type="InterPro" id="IPR020816">
    <property type="entry name" value="Histone-like_DNA-bd_CS"/>
</dbReference>
<dbReference type="Pfam" id="PF00216">
    <property type="entry name" value="Bac_DNA_binding"/>
    <property type="match status" value="1"/>
</dbReference>
<dbReference type="GO" id="GO:0005829">
    <property type="term" value="C:cytosol"/>
    <property type="evidence" value="ECO:0007669"/>
    <property type="project" value="TreeGrafter"/>
</dbReference>
<evidence type="ECO:0000256" key="4">
    <source>
        <dbReference type="RuleBase" id="RU003939"/>
    </source>
</evidence>
<dbReference type="PATRIC" id="fig|999418.3.peg.3569"/>
<reference evidence="5 6" key="1">
    <citation type="submission" date="2012-02" db="EMBL/GenBank/DDBJ databases">
        <title>The Genome Sequence of Parabacteroides goldsteinii CL02T12C30.</title>
        <authorList>
            <consortium name="The Broad Institute Genome Sequencing Platform"/>
            <person name="Earl A."/>
            <person name="Ward D."/>
            <person name="Feldgarden M."/>
            <person name="Gevers D."/>
            <person name="Zitomersky N.L."/>
            <person name="Coyne M.J."/>
            <person name="Comstock L.E."/>
            <person name="Young S.K."/>
            <person name="Zeng Q."/>
            <person name="Gargeya S."/>
            <person name="Fitzgerald M."/>
            <person name="Haas B."/>
            <person name="Abouelleil A."/>
            <person name="Alvarado L."/>
            <person name="Arachchi H.M."/>
            <person name="Berlin A."/>
            <person name="Chapman S.B."/>
            <person name="Gearin G."/>
            <person name="Goldberg J."/>
            <person name="Griggs A."/>
            <person name="Gujja S."/>
            <person name="Hansen M."/>
            <person name="Heiman D."/>
            <person name="Howarth C."/>
            <person name="Larimer J."/>
            <person name="Lui A."/>
            <person name="MacDonald P.J.P."/>
            <person name="McCowen C."/>
            <person name="Montmayeur A."/>
            <person name="Murphy C."/>
            <person name="Neiman D."/>
            <person name="Pearson M."/>
            <person name="Priest M."/>
            <person name="Roberts A."/>
            <person name="Saif S."/>
            <person name="Shea T."/>
            <person name="Sisk P."/>
            <person name="Stolte C."/>
            <person name="Sykes S."/>
            <person name="Wortman J."/>
            <person name="Nusbaum C."/>
            <person name="Birren B."/>
        </authorList>
    </citation>
    <scope>NUCLEOTIDE SEQUENCE [LARGE SCALE GENOMIC DNA]</scope>
    <source>
        <strain evidence="5 6">CL02T12C30</strain>
    </source>
</reference>
<dbReference type="GO" id="GO:0030261">
    <property type="term" value="P:chromosome condensation"/>
    <property type="evidence" value="ECO:0007669"/>
    <property type="project" value="UniProtKB-KW"/>
</dbReference>
<comment type="caution">
    <text evidence="5">The sequence shown here is derived from an EMBL/GenBank/DDBJ whole genome shotgun (WGS) entry which is preliminary data.</text>
</comment>
<keyword evidence="2" id="KW-0226">DNA condensation</keyword>
<keyword evidence="3" id="KW-0238">DNA-binding</keyword>
<dbReference type="PANTHER" id="PTHR33175:SF3">
    <property type="entry name" value="DNA-BINDING PROTEIN HU-BETA"/>
    <property type="match status" value="1"/>
</dbReference>
<evidence type="ECO:0000256" key="1">
    <source>
        <dbReference type="ARBA" id="ARBA00010529"/>
    </source>
</evidence>
<name>K5YE67_9BACT</name>
<dbReference type="InterPro" id="IPR000119">
    <property type="entry name" value="Hist_DNA-bd"/>
</dbReference>
<accession>K5YE67</accession>
<protein>
    <recommendedName>
        <fullName evidence="7">HU family DNA-binding protein</fullName>
    </recommendedName>
</protein>
<comment type="similarity">
    <text evidence="1 4">Belongs to the bacterial histone-like protein family.</text>
</comment>
<evidence type="ECO:0000313" key="6">
    <source>
        <dbReference type="Proteomes" id="UP000006330"/>
    </source>
</evidence>